<evidence type="ECO:0000259" key="5">
    <source>
        <dbReference type="PROSITE" id="PS50404"/>
    </source>
</evidence>
<dbReference type="EMBL" id="JBBWWR010000017">
    <property type="protein sequence ID" value="KAK8945755.1"/>
    <property type="molecule type" value="Genomic_DNA"/>
</dbReference>
<feature type="domain" description="GST C-terminal" evidence="6">
    <location>
        <begin position="92"/>
        <end position="224"/>
    </location>
</feature>
<dbReference type="InterPro" id="IPR010987">
    <property type="entry name" value="Glutathione-S-Trfase_C-like"/>
</dbReference>
<name>A0ABR2LNC4_9ASPA</name>
<dbReference type="InterPro" id="IPR004045">
    <property type="entry name" value="Glutathione_S-Trfase_N"/>
</dbReference>
<dbReference type="InterPro" id="IPR004046">
    <property type="entry name" value="GST_C"/>
</dbReference>
<dbReference type="Pfam" id="PF02798">
    <property type="entry name" value="GST_N"/>
    <property type="match status" value="1"/>
</dbReference>
<dbReference type="SUPFAM" id="SSF52833">
    <property type="entry name" value="Thioredoxin-like"/>
    <property type="match status" value="1"/>
</dbReference>
<dbReference type="PROSITE" id="PS50405">
    <property type="entry name" value="GST_CTER"/>
    <property type="match status" value="1"/>
</dbReference>
<dbReference type="Gene3D" id="3.40.30.10">
    <property type="entry name" value="Glutaredoxin"/>
    <property type="match status" value="1"/>
</dbReference>
<proteinExistence type="inferred from homology"/>
<dbReference type="Gene3D" id="1.20.1050.10">
    <property type="match status" value="1"/>
</dbReference>
<evidence type="ECO:0000313" key="8">
    <source>
        <dbReference type="Proteomes" id="UP001412067"/>
    </source>
</evidence>
<dbReference type="InterPro" id="IPR036249">
    <property type="entry name" value="Thioredoxin-like_sf"/>
</dbReference>
<organism evidence="7 8">
    <name type="scientific">Platanthera guangdongensis</name>
    <dbReference type="NCBI Taxonomy" id="2320717"/>
    <lineage>
        <taxon>Eukaryota</taxon>
        <taxon>Viridiplantae</taxon>
        <taxon>Streptophyta</taxon>
        <taxon>Embryophyta</taxon>
        <taxon>Tracheophyta</taxon>
        <taxon>Spermatophyta</taxon>
        <taxon>Magnoliopsida</taxon>
        <taxon>Liliopsida</taxon>
        <taxon>Asparagales</taxon>
        <taxon>Orchidaceae</taxon>
        <taxon>Orchidoideae</taxon>
        <taxon>Orchideae</taxon>
        <taxon>Orchidinae</taxon>
        <taxon>Platanthera</taxon>
    </lineage>
</organism>
<dbReference type="InterPro" id="IPR036282">
    <property type="entry name" value="Glutathione-S-Trfase_C_sf"/>
</dbReference>
<accession>A0ABR2LNC4</accession>
<feature type="domain" description="GST N-terminal" evidence="5">
    <location>
        <begin position="3"/>
        <end position="84"/>
    </location>
</feature>
<sequence>MTTSVKVFGSPASTEVQRVLACLFEKNVKFQLVKMDNFKGSTRRPEYLKMQPGGEALAYQDEKGSLVESRAICRHVVNSFPNQGTMDLLGEGAMEKALIEQWLETEMHKFDPPSSELVFYLSIAPTLPEQDPKDDSSLVAASKKKLEKVLKLYNQRLADSPYLTGDKFTLADLSHLPNTEKLMSIKELQEMFGKYDHVRRWWVDISERGPWQKVLEVAKQAPPLA</sequence>
<evidence type="ECO:0000256" key="1">
    <source>
        <dbReference type="ARBA" id="ARBA00012452"/>
    </source>
</evidence>
<dbReference type="PANTHER" id="PTHR43900:SF79">
    <property type="entry name" value="GLUTATHIONE S-TRANSFERASE"/>
    <property type="match status" value="1"/>
</dbReference>
<comment type="catalytic activity">
    <reaction evidence="3">
        <text>RX + glutathione = an S-substituted glutathione + a halide anion + H(+)</text>
        <dbReference type="Rhea" id="RHEA:16437"/>
        <dbReference type="ChEBI" id="CHEBI:15378"/>
        <dbReference type="ChEBI" id="CHEBI:16042"/>
        <dbReference type="ChEBI" id="CHEBI:17792"/>
        <dbReference type="ChEBI" id="CHEBI:57925"/>
        <dbReference type="ChEBI" id="CHEBI:90779"/>
        <dbReference type="EC" id="2.5.1.18"/>
    </reaction>
</comment>
<keyword evidence="8" id="KW-1185">Reference proteome</keyword>
<dbReference type="Pfam" id="PF00043">
    <property type="entry name" value="GST_C"/>
    <property type="match status" value="1"/>
</dbReference>
<dbReference type="Proteomes" id="UP001412067">
    <property type="component" value="Unassembled WGS sequence"/>
</dbReference>
<comment type="similarity">
    <text evidence="4">Belongs to the GST superfamily.</text>
</comment>
<dbReference type="PANTHER" id="PTHR43900">
    <property type="entry name" value="GLUTATHIONE S-TRANSFERASE RHO"/>
    <property type="match status" value="1"/>
</dbReference>
<evidence type="ECO:0000313" key="7">
    <source>
        <dbReference type="EMBL" id="KAK8945755.1"/>
    </source>
</evidence>
<dbReference type="PROSITE" id="PS50404">
    <property type="entry name" value="GST_NTER"/>
    <property type="match status" value="1"/>
</dbReference>
<dbReference type="InterPro" id="IPR040079">
    <property type="entry name" value="Glutathione_S-Trfase"/>
</dbReference>
<evidence type="ECO:0000256" key="4">
    <source>
        <dbReference type="RuleBase" id="RU003494"/>
    </source>
</evidence>
<dbReference type="SUPFAM" id="SSF47616">
    <property type="entry name" value="GST C-terminal domain-like"/>
    <property type="match status" value="1"/>
</dbReference>
<protein>
    <recommendedName>
        <fullName evidence="1">glutathione transferase</fullName>
        <ecNumber evidence="1">2.5.1.18</ecNumber>
    </recommendedName>
</protein>
<dbReference type="SFLD" id="SFLDG00358">
    <property type="entry name" value="Main_(cytGST)"/>
    <property type="match status" value="1"/>
</dbReference>
<dbReference type="EC" id="2.5.1.18" evidence="1"/>
<dbReference type="SFLD" id="SFLDS00019">
    <property type="entry name" value="Glutathione_Transferase_(cytos"/>
    <property type="match status" value="1"/>
</dbReference>
<keyword evidence="2" id="KW-0808">Transferase</keyword>
<reference evidence="7 8" key="1">
    <citation type="journal article" date="2022" name="Nat. Plants">
        <title>Genomes of leafy and leafless Platanthera orchids illuminate the evolution of mycoheterotrophy.</title>
        <authorList>
            <person name="Li M.H."/>
            <person name="Liu K.W."/>
            <person name="Li Z."/>
            <person name="Lu H.C."/>
            <person name="Ye Q.L."/>
            <person name="Zhang D."/>
            <person name="Wang J.Y."/>
            <person name="Li Y.F."/>
            <person name="Zhong Z.M."/>
            <person name="Liu X."/>
            <person name="Yu X."/>
            <person name="Liu D.K."/>
            <person name="Tu X.D."/>
            <person name="Liu B."/>
            <person name="Hao Y."/>
            <person name="Liao X.Y."/>
            <person name="Jiang Y.T."/>
            <person name="Sun W.H."/>
            <person name="Chen J."/>
            <person name="Chen Y.Q."/>
            <person name="Ai Y."/>
            <person name="Zhai J.W."/>
            <person name="Wu S.S."/>
            <person name="Zhou Z."/>
            <person name="Hsiao Y.Y."/>
            <person name="Wu W.L."/>
            <person name="Chen Y.Y."/>
            <person name="Lin Y.F."/>
            <person name="Hsu J.L."/>
            <person name="Li C.Y."/>
            <person name="Wang Z.W."/>
            <person name="Zhao X."/>
            <person name="Zhong W.Y."/>
            <person name="Ma X.K."/>
            <person name="Ma L."/>
            <person name="Huang J."/>
            <person name="Chen G.Z."/>
            <person name="Huang M.Z."/>
            <person name="Huang L."/>
            <person name="Peng D.H."/>
            <person name="Luo Y.B."/>
            <person name="Zou S.Q."/>
            <person name="Chen S.P."/>
            <person name="Lan S."/>
            <person name="Tsai W.C."/>
            <person name="Van de Peer Y."/>
            <person name="Liu Z.J."/>
        </authorList>
    </citation>
    <scope>NUCLEOTIDE SEQUENCE [LARGE SCALE GENOMIC DNA]</scope>
    <source>
        <strain evidence="7">Lor288</strain>
    </source>
</reference>
<evidence type="ECO:0000256" key="2">
    <source>
        <dbReference type="ARBA" id="ARBA00022679"/>
    </source>
</evidence>
<evidence type="ECO:0000256" key="3">
    <source>
        <dbReference type="ARBA" id="ARBA00047960"/>
    </source>
</evidence>
<comment type="caution">
    <text evidence="7">The sequence shown here is derived from an EMBL/GenBank/DDBJ whole genome shotgun (WGS) entry which is preliminary data.</text>
</comment>
<evidence type="ECO:0000259" key="6">
    <source>
        <dbReference type="PROSITE" id="PS50405"/>
    </source>
</evidence>
<gene>
    <name evidence="7" type="primary">GSTF11</name>
    <name evidence="7" type="ORF">KSP40_PGU014323</name>
</gene>